<dbReference type="Gene3D" id="2.60.40.10">
    <property type="entry name" value="Immunoglobulins"/>
    <property type="match status" value="2"/>
</dbReference>
<dbReference type="GeneTree" id="ENSGT00530000063558"/>
<dbReference type="InterPro" id="IPR036116">
    <property type="entry name" value="FN3_sf"/>
</dbReference>
<dbReference type="Pfam" id="PF00041">
    <property type="entry name" value="fn3"/>
    <property type="match status" value="2"/>
</dbReference>
<feature type="region of interest" description="Disordered" evidence="1">
    <location>
        <begin position="363"/>
        <end position="394"/>
    </location>
</feature>
<sequence length="749" mass="83965">MLWFGFSSFRSSSISKSSQNKQVCFSLYNAELIGVSSTASSVRRQNMKVRISATGDTIVMKFLQPNTDTKLEGYIMGFGSSMFSRQMIHLPENGQPYEKEFDAEPKYVVAVQPIPANEVKKQCKGKVELEKPLQVVIGSVTATSVLLSWGTLLKTPYEGNIMNDCLEDGHYTVRYREKNRKWNYQTCSTSDTVIDNLKPHTVYEFGVQPTSKDGTGAWSKPVLHNVSTPNSKHPQPMPKPPQPPLKPLDESIPQPHTTSQPDLQTIPEPQMTIQPVPQTNPLSQFEEEPDFQSLPLTTPMLPSEVKPQPSPQTKHQIQLLTQLQPKTQTKVQTQLPLPYAVTHHQATQPAPQHIVYEEPAPTKIQSRPPLQPDTHFFKNPQNQSPHPPTTPQTQPQLIQLTQKPKIIFDQSKSTPLLRPKNLGKKHQKPKNQHSLANLQSRSQPQFPRFDLNDNSSVFSSFPVSEVDIMGKKRFVAPHVIYKTDKKPDEPCSITSSLAYFSDDESSDVNVTGPPRTPPSNLTVVTVEGCPSFVILDWEKSDNETREYEVVSTTTGPNGQEVSILTTNQTHTAVENLTPDSSYEFKVTPKNELGAGPSSDPVTFNTESADPRVSEQASGKDAIWTQFPFKADAYSECNGKQFIKRTWYRKFVGIQLCNSLRYKIYLSDSLNGKFYNIGDQTGYGEDHCQFVDSFLDGRTGTQMLADQLPSRQGFFRALRQEPVSFGEIGGKSHVTYVGWYECGTPIPGKW</sequence>
<dbReference type="SUPFAM" id="SSF49265">
    <property type="entry name" value="Fibronectin type III"/>
    <property type="match status" value="2"/>
</dbReference>
<dbReference type="InterPro" id="IPR049109">
    <property type="entry name" value="TARSH/FNDC1_C"/>
</dbReference>
<reference evidence="3" key="2">
    <citation type="submission" date="2025-09" db="UniProtKB">
        <authorList>
            <consortium name="Ensembl"/>
        </authorList>
    </citation>
    <scope>IDENTIFICATION</scope>
</reference>
<name>A0A3Q2PD02_FUNHE</name>
<feature type="domain" description="Fibronectin type-III" evidence="2">
    <location>
        <begin position="131"/>
        <end position="231"/>
    </location>
</feature>
<dbReference type="PROSITE" id="PS50853">
    <property type="entry name" value="FN3"/>
    <property type="match status" value="2"/>
</dbReference>
<dbReference type="Pfam" id="PF21731">
    <property type="entry name" value="TARSH_C"/>
    <property type="match status" value="1"/>
</dbReference>
<dbReference type="SMART" id="SM00060">
    <property type="entry name" value="FN3"/>
    <property type="match status" value="2"/>
</dbReference>
<evidence type="ECO:0000313" key="4">
    <source>
        <dbReference type="Proteomes" id="UP000265000"/>
    </source>
</evidence>
<feature type="compositionally biased region" description="Basic residues" evidence="1">
    <location>
        <begin position="421"/>
        <end position="431"/>
    </location>
</feature>
<accession>A0A3Q2PD02</accession>
<dbReference type="Ensembl" id="ENSFHET00000017132.1">
    <property type="protein sequence ID" value="ENSFHEP00000010422.1"/>
    <property type="gene ID" value="ENSFHEG00000011898.1"/>
</dbReference>
<dbReference type="CDD" id="cd00063">
    <property type="entry name" value="FN3"/>
    <property type="match status" value="2"/>
</dbReference>
<dbReference type="InterPro" id="IPR013783">
    <property type="entry name" value="Ig-like_fold"/>
</dbReference>
<reference evidence="3" key="1">
    <citation type="submission" date="2025-08" db="UniProtKB">
        <authorList>
            <consortium name="Ensembl"/>
        </authorList>
    </citation>
    <scope>IDENTIFICATION</scope>
</reference>
<keyword evidence="4" id="KW-1185">Reference proteome</keyword>
<proteinExistence type="predicted"/>
<dbReference type="GO" id="GO:0010811">
    <property type="term" value="P:positive regulation of cell-substrate adhesion"/>
    <property type="evidence" value="ECO:0007669"/>
    <property type="project" value="TreeGrafter"/>
</dbReference>
<organism evidence="3 4">
    <name type="scientific">Fundulus heteroclitus</name>
    <name type="common">Killifish</name>
    <name type="synonym">Mummichog</name>
    <dbReference type="NCBI Taxonomy" id="8078"/>
    <lineage>
        <taxon>Eukaryota</taxon>
        <taxon>Metazoa</taxon>
        <taxon>Chordata</taxon>
        <taxon>Craniata</taxon>
        <taxon>Vertebrata</taxon>
        <taxon>Euteleostomi</taxon>
        <taxon>Actinopterygii</taxon>
        <taxon>Neopterygii</taxon>
        <taxon>Teleostei</taxon>
        <taxon>Neoteleostei</taxon>
        <taxon>Acanthomorphata</taxon>
        <taxon>Ovalentaria</taxon>
        <taxon>Atherinomorphae</taxon>
        <taxon>Cyprinodontiformes</taxon>
        <taxon>Fundulidae</taxon>
        <taxon>Fundulus</taxon>
    </lineage>
</organism>
<dbReference type="PANTHER" id="PTHR23197:SF10">
    <property type="entry name" value="TARGET OF NESH-SH3"/>
    <property type="match status" value="1"/>
</dbReference>
<feature type="region of interest" description="Disordered" evidence="1">
    <location>
        <begin position="208"/>
        <end position="316"/>
    </location>
</feature>
<dbReference type="Proteomes" id="UP000265000">
    <property type="component" value="Unplaced"/>
</dbReference>
<feature type="compositionally biased region" description="Polar residues" evidence="1">
    <location>
        <begin position="271"/>
        <end position="283"/>
    </location>
</feature>
<evidence type="ECO:0000313" key="3">
    <source>
        <dbReference type="Ensembl" id="ENSFHEP00000010422.1"/>
    </source>
</evidence>
<feature type="compositionally biased region" description="Polar residues" evidence="1">
    <location>
        <begin position="254"/>
        <end position="263"/>
    </location>
</feature>
<dbReference type="GO" id="GO:0030198">
    <property type="term" value="P:extracellular matrix organization"/>
    <property type="evidence" value="ECO:0007669"/>
    <property type="project" value="TreeGrafter"/>
</dbReference>
<dbReference type="PANTHER" id="PTHR23197">
    <property type="entry name" value="TARSH-RELATED FIBRONECTIN DOMAIN-CONTAINING"/>
    <property type="match status" value="1"/>
</dbReference>
<dbReference type="InterPro" id="IPR003961">
    <property type="entry name" value="FN3_dom"/>
</dbReference>
<feature type="compositionally biased region" description="Pro residues" evidence="1">
    <location>
        <begin position="235"/>
        <end position="246"/>
    </location>
</feature>
<feature type="region of interest" description="Disordered" evidence="1">
    <location>
        <begin position="408"/>
        <end position="434"/>
    </location>
</feature>
<evidence type="ECO:0000256" key="1">
    <source>
        <dbReference type="SAM" id="MobiDB-lite"/>
    </source>
</evidence>
<evidence type="ECO:0000259" key="2">
    <source>
        <dbReference type="PROSITE" id="PS50853"/>
    </source>
</evidence>
<feature type="domain" description="Fibronectin type-III" evidence="2">
    <location>
        <begin position="517"/>
        <end position="608"/>
    </location>
</feature>
<dbReference type="AlphaFoldDB" id="A0A3Q2PD02"/>
<protein>
    <submittedName>
        <fullName evidence="3">Target of Nesh-SH3</fullName>
    </submittedName>
</protein>